<reference evidence="2 3" key="1">
    <citation type="journal article" date="2017" name="Nat. Commun.">
        <title>Genome assembly with in vitro proximity ligation data and whole-genome triplication in lettuce.</title>
        <authorList>
            <person name="Reyes-Chin-Wo S."/>
            <person name="Wang Z."/>
            <person name="Yang X."/>
            <person name="Kozik A."/>
            <person name="Arikit S."/>
            <person name="Song C."/>
            <person name="Xia L."/>
            <person name="Froenicke L."/>
            <person name="Lavelle D.O."/>
            <person name="Truco M.J."/>
            <person name="Xia R."/>
            <person name="Zhu S."/>
            <person name="Xu C."/>
            <person name="Xu H."/>
            <person name="Xu X."/>
            <person name="Cox K."/>
            <person name="Korf I."/>
            <person name="Meyers B.C."/>
            <person name="Michelmore R.W."/>
        </authorList>
    </citation>
    <scope>NUCLEOTIDE SEQUENCE [LARGE SCALE GENOMIC DNA]</scope>
    <source>
        <strain evidence="3">cv. Salinas</strain>
        <tissue evidence="2">Seedlings</tissue>
    </source>
</reference>
<dbReference type="EMBL" id="NBSK02000002">
    <property type="protein sequence ID" value="KAJ0220733.1"/>
    <property type="molecule type" value="Genomic_DNA"/>
</dbReference>
<feature type="compositionally biased region" description="Basic and acidic residues" evidence="1">
    <location>
        <begin position="9"/>
        <end position="47"/>
    </location>
</feature>
<evidence type="ECO:0000256" key="1">
    <source>
        <dbReference type="SAM" id="MobiDB-lite"/>
    </source>
</evidence>
<feature type="region of interest" description="Disordered" evidence="1">
    <location>
        <begin position="1"/>
        <end position="47"/>
    </location>
</feature>
<feature type="region of interest" description="Disordered" evidence="1">
    <location>
        <begin position="130"/>
        <end position="159"/>
    </location>
</feature>
<name>A0A9R1WEB6_LACSA</name>
<proteinExistence type="predicted"/>
<evidence type="ECO:0000313" key="3">
    <source>
        <dbReference type="Proteomes" id="UP000235145"/>
    </source>
</evidence>
<keyword evidence="3" id="KW-1185">Reference proteome</keyword>
<sequence>MVQVSEARGASRREEAKRGWSEARSEVKARSESRFGPKARSDEESDAKVGVRSEWVDIPFLVVDSLELQEPSTNNVDASSGITNHQKHLGKLEKIVIRLEIGPLLFTHTLVPFHVPKTSLYSAGDEAIGDGDGEVHGAEDEVVGDGDKESHGAGDVDDVDGPEGVLMDLKVVLRNWVMIREIRVTMKDMRLSHWLGE</sequence>
<dbReference type="Proteomes" id="UP000235145">
    <property type="component" value="Unassembled WGS sequence"/>
</dbReference>
<organism evidence="2 3">
    <name type="scientific">Lactuca sativa</name>
    <name type="common">Garden lettuce</name>
    <dbReference type="NCBI Taxonomy" id="4236"/>
    <lineage>
        <taxon>Eukaryota</taxon>
        <taxon>Viridiplantae</taxon>
        <taxon>Streptophyta</taxon>
        <taxon>Embryophyta</taxon>
        <taxon>Tracheophyta</taxon>
        <taxon>Spermatophyta</taxon>
        <taxon>Magnoliopsida</taxon>
        <taxon>eudicotyledons</taxon>
        <taxon>Gunneridae</taxon>
        <taxon>Pentapetalae</taxon>
        <taxon>asterids</taxon>
        <taxon>campanulids</taxon>
        <taxon>Asterales</taxon>
        <taxon>Asteraceae</taxon>
        <taxon>Cichorioideae</taxon>
        <taxon>Cichorieae</taxon>
        <taxon>Lactucinae</taxon>
        <taxon>Lactuca</taxon>
    </lineage>
</organism>
<accession>A0A9R1WEB6</accession>
<evidence type="ECO:0000313" key="2">
    <source>
        <dbReference type="EMBL" id="KAJ0220733.1"/>
    </source>
</evidence>
<comment type="caution">
    <text evidence="2">The sequence shown here is derived from an EMBL/GenBank/DDBJ whole genome shotgun (WGS) entry which is preliminary data.</text>
</comment>
<dbReference type="AlphaFoldDB" id="A0A9R1WEB6"/>
<protein>
    <submittedName>
        <fullName evidence="2">Uncharacterized protein</fullName>
    </submittedName>
</protein>
<gene>
    <name evidence="2" type="ORF">LSAT_V11C200073000</name>
</gene>
<feature type="compositionally biased region" description="Basic and acidic residues" evidence="1">
    <location>
        <begin position="133"/>
        <end position="154"/>
    </location>
</feature>